<dbReference type="Pfam" id="PF14322">
    <property type="entry name" value="SusD-like_3"/>
    <property type="match status" value="1"/>
</dbReference>
<protein>
    <submittedName>
        <fullName evidence="8">RagB/SusD family nutrient uptake outer membrane protein</fullName>
    </submittedName>
</protein>
<evidence type="ECO:0000256" key="3">
    <source>
        <dbReference type="ARBA" id="ARBA00022729"/>
    </source>
</evidence>
<gene>
    <name evidence="8" type="ORF">H9N25_01105</name>
</gene>
<dbReference type="InterPro" id="IPR011990">
    <property type="entry name" value="TPR-like_helical_dom_sf"/>
</dbReference>
<dbReference type="SUPFAM" id="SSF48452">
    <property type="entry name" value="TPR-like"/>
    <property type="match status" value="1"/>
</dbReference>
<feature type="domain" description="RagB/SusD" evidence="6">
    <location>
        <begin position="302"/>
        <end position="442"/>
    </location>
</feature>
<evidence type="ECO:0000256" key="4">
    <source>
        <dbReference type="ARBA" id="ARBA00023136"/>
    </source>
</evidence>
<keyword evidence="4" id="KW-0472">Membrane</keyword>
<evidence type="ECO:0000313" key="8">
    <source>
        <dbReference type="EMBL" id="QNR87046.1"/>
    </source>
</evidence>
<dbReference type="EMBL" id="CP061171">
    <property type="protein sequence ID" value="QNR87046.1"/>
    <property type="molecule type" value="Genomic_DNA"/>
</dbReference>
<comment type="similarity">
    <text evidence="2">Belongs to the SusD family.</text>
</comment>
<evidence type="ECO:0000256" key="2">
    <source>
        <dbReference type="ARBA" id="ARBA00006275"/>
    </source>
</evidence>
<dbReference type="Pfam" id="PF07980">
    <property type="entry name" value="SusD_RagB"/>
    <property type="match status" value="1"/>
</dbReference>
<keyword evidence="3" id="KW-0732">Signal</keyword>
<proteinExistence type="inferred from homology"/>
<accession>A0ABX6TNG7</accession>
<evidence type="ECO:0000259" key="6">
    <source>
        <dbReference type="Pfam" id="PF07980"/>
    </source>
</evidence>
<sequence>MYSGMTEDGTYGGGYGAANEGWLVQSSFTSDELICSWGWDGWPKLNQINFSEDFSQLLNHYNSLIPKVSQISINIEKIQPIVMDSKLKIRYTAELKALRGHYSWMLYNLYGPVPIRLSASEASDPNTKSIPRPTKEWMVTQIIKDYNEAIPDLPKCSELAGSDYGRMTKDACYMGLMKLYMHEKRWTDAIAAGRQLQQLGHSLQPNYKDIFTYANNGSSQEIILAIPCRTDATNTNLWLAHSLPGNYVDPNGLNLTQWGGYKMPWKTYDKFASSDKRLSVLLAKWTTTGGATFDARANNYIGAIPMKYGPDPTAISEQQGTNIVVWRYADALLLLAEAINETQGPVQEAYDLINQVRTRAGVVNYTPGQFNQLQFRNKLMDERLFELWCEGSRREDMIRWGTYIQHAKDEGSVFAKPEFVLYPIPRKAITESNGIIVQNPGY</sequence>
<evidence type="ECO:0000259" key="7">
    <source>
        <dbReference type="Pfam" id="PF14322"/>
    </source>
</evidence>
<evidence type="ECO:0000256" key="5">
    <source>
        <dbReference type="ARBA" id="ARBA00023237"/>
    </source>
</evidence>
<keyword evidence="9" id="KW-1185">Reference proteome</keyword>
<comment type="subcellular location">
    <subcellularLocation>
        <location evidence="1">Cell outer membrane</location>
    </subcellularLocation>
</comment>
<evidence type="ECO:0000313" key="9">
    <source>
        <dbReference type="Proteomes" id="UP000516439"/>
    </source>
</evidence>
<evidence type="ECO:0000256" key="1">
    <source>
        <dbReference type="ARBA" id="ARBA00004442"/>
    </source>
</evidence>
<feature type="domain" description="SusD-like N-terminal" evidence="7">
    <location>
        <begin position="49"/>
        <end position="180"/>
    </location>
</feature>
<dbReference type="InterPro" id="IPR033985">
    <property type="entry name" value="SusD-like_N"/>
</dbReference>
<dbReference type="InterPro" id="IPR012944">
    <property type="entry name" value="SusD_RagB_dom"/>
</dbReference>
<organism evidence="8 9">
    <name type="scientific">Pedobacter riviphilus</name>
    <dbReference type="NCBI Taxonomy" id="2766984"/>
    <lineage>
        <taxon>Bacteria</taxon>
        <taxon>Pseudomonadati</taxon>
        <taxon>Bacteroidota</taxon>
        <taxon>Sphingobacteriia</taxon>
        <taxon>Sphingobacteriales</taxon>
        <taxon>Sphingobacteriaceae</taxon>
        <taxon>Pedobacter</taxon>
    </lineage>
</organism>
<reference evidence="8 9" key="1">
    <citation type="submission" date="2020-09" db="EMBL/GenBank/DDBJ databases">
        <title>Pedobacter sp. SW-16 isolated from soil near Yeocheon.</title>
        <authorList>
            <person name="Im H.S."/>
            <person name="Joung Y."/>
            <person name="Lee S.-S."/>
        </authorList>
    </citation>
    <scope>NUCLEOTIDE SEQUENCE [LARGE SCALE GENOMIC DNA]</scope>
    <source>
        <strain evidence="8 9">SW-16</strain>
    </source>
</reference>
<keyword evidence="5" id="KW-0998">Cell outer membrane</keyword>
<dbReference type="Gene3D" id="1.25.40.390">
    <property type="match status" value="1"/>
</dbReference>
<dbReference type="Proteomes" id="UP000516439">
    <property type="component" value="Chromosome"/>
</dbReference>
<name>A0ABX6TNG7_9SPHI</name>